<dbReference type="SUPFAM" id="SSF50978">
    <property type="entry name" value="WD40 repeat-like"/>
    <property type="match status" value="1"/>
</dbReference>
<dbReference type="OrthoDB" id="24670at2759"/>
<dbReference type="Proteomes" id="UP000179807">
    <property type="component" value="Unassembled WGS sequence"/>
</dbReference>
<proteinExistence type="predicted"/>
<dbReference type="PROSITE" id="PS50082">
    <property type="entry name" value="WD_REPEATS_2"/>
    <property type="match status" value="1"/>
</dbReference>
<dbReference type="SMART" id="SM00320">
    <property type="entry name" value="WD40"/>
    <property type="match status" value="3"/>
</dbReference>
<accession>A0A1J4K4H7</accession>
<keyword evidence="5" id="KW-1185">Reference proteome</keyword>
<dbReference type="InterPro" id="IPR036322">
    <property type="entry name" value="WD40_repeat_dom_sf"/>
</dbReference>
<comment type="caution">
    <text evidence="4">The sequence shown here is derived from an EMBL/GenBank/DDBJ whole genome shotgun (WGS) entry which is preliminary data.</text>
</comment>
<feature type="repeat" description="WD" evidence="3">
    <location>
        <begin position="151"/>
        <end position="192"/>
    </location>
</feature>
<dbReference type="EMBL" id="MLAK01000747">
    <property type="protein sequence ID" value="OHT05752.1"/>
    <property type="molecule type" value="Genomic_DNA"/>
</dbReference>
<evidence type="ECO:0000256" key="3">
    <source>
        <dbReference type="PROSITE-ProRule" id="PRU00221"/>
    </source>
</evidence>
<dbReference type="Pfam" id="PF00400">
    <property type="entry name" value="WD40"/>
    <property type="match status" value="1"/>
</dbReference>
<dbReference type="RefSeq" id="XP_068358888.1">
    <property type="nucleotide sequence ID" value="XM_068504939.1"/>
</dbReference>
<organism evidence="4 5">
    <name type="scientific">Tritrichomonas foetus</name>
    <dbReference type="NCBI Taxonomy" id="1144522"/>
    <lineage>
        <taxon>Eukaryota</taxon>
        <taxon>Metamonada</taxon>
        <taxon>Parabasalia</taxon>
        <taxon>Tritrichomonadida</taxon>
        <taxon>Tritrichomonadidae</taxon>
        <taxon>Tritrichomonas</taxon>
    </lineage>
</organism>
<name>A0A1J4K4H7_9EUKA</name>
<dbReference type="InterPro" id="IPR001680">
    <property type="entry name" value="WD40_rpt"/>
</dbReference>
<dbReference type="VEuPathDB" id="TrichDB:TRFO_26421"/>
<protein>
    <submittedName>
        <fullName evidence="4">DDB1- and CUL4-associated factor 7 like protein</fullName>
    </submittedName>
</protein>
<dbReference type="InterPro" id="IPR015943">
    <property type="entry name" value="WD40/YVTN_repeat-like_dom_sf"/>
</dbReference>
<sequence>MTNLQHFDSFELPFQPYAFSFSSIFAKELRLAIGSFEKNSSNKISIFHSSGEKFYHETEIDVKFPQTRIVFSPQSTLSPYDSFLSCDTKLNLYKLENSVTSKASEISISEANAPISCADWSRLDQYLCVAGCVDGTSTVVDLNTGEIVSKIQTHEQPVYDISFCPTSSTFVTASLDGSLRIFDLRDLQSSLIFYQAAMPIQRSIISPFEGYRVAALIKDSSKAVIVDNRKPGQCCSLCGGNNNPIIGIAWSKLSPARLFTGHSDGEIYACDMSVANGTPTSTEMCYRTRRKIQNLMVGPMTIGVATEKAFEFVDTTESPPPLISYRCTD</sequence>
<dbReference type="GeneID" id="94839643"/>
<evidence type="ECO:0000256" key="2">
    <source>
        <dbReference type="ARBA" id="ARBA00022737"/>
    </source>
</evidence>
<keyword evidence="1 3" id="KW-0853">WD repeat</keyword>
<gene>
    <name evidence="4" type="primary">wdr68</name>
    <name evidence="4" type="ORF">TRFO_26421</name>
</gene>
<reference evidence="4" key="1">
    <citation type="submission" date="2016-10" db="EMBL/GenBank/DDBJ databases">
        <authorList>
            <person name="Benchimol M."/>
            <person name="Almeida L.G."/>
            <person name="Vasconcelos A.T."/>
            <person name="Perreira-Neves A."/>
            <person name="Rosa I.A."/>
            <person name="Tasca T."/>
            <person name="Bogo M.R."/>
            <person name="de Souza W."/>
        </authorList>
    </citation>
    <scope>NUCLEOTIDE SEQUENCE [LARGE SCALE GENOMIC DNA]</scope>
    <source>
        <strain evidence="4">K</strain>
    </source>
</reference>
<dbReference type="PANTHER" id="PTHR19919">
    <property type="entry name" value="WD REPEAT CONTAINING PROTEIN"/>
    <property type="match status" value="1"/>
</dbReference>
<evidence type="ECO:0000256" key="1">
    <source>
        <dbReference type="ARBA" id="ARBA00022574"/>
    </source>
</evidence>
<evidence type="ECO:0000313" key="4">
    <source>
        <dbReference type="EMBL" id="OHT05752.1"/>
    </source>
</evidence>
<keyword evidence="2" id="KW-0677">Repeat</keyword>
<dbReference type="AlphaFoldDB" id="A0A1J4K4H7"/>
<evidence type="ECO:0000313" key="5">
    <source>
        <dbReference type="Proteomes" id="UP000179807"/>
    </source>
</evidence>
<dbReference type="PROSITE" id="PS50294">
    <property type="entry name" value="WD_REPEATS_REGION"/>
    <property type="match status" value="1"/>
</dbReference>
<dbReference type="InterPro" id="IPR045159">
    <property type="entry name" value="DCAF7-like"/>
</dbReference>
<dbReference type="Gene3D" id="2.130.10.10">
    <property type="entry name" value="YVTN repeat-like/Quinoprotein amine dehydrogenase"/>
    <property type="match status" value="1"/>
</dbReference>